<organism evidence="6 7">
    <name type="scientific">Microbotryum saponariae</name>
    <dbReference type="NCBI Taxonomy" id="289078"/>
    <lineage>
        <taxon>Eukaryota</taxon>
        <taxon>Fungi</taxon>
        <taxon>Dikarya</taxon>
        <taxon>Basidiomycota</taxon>
        <taxon>Pucciniomycotina</taxon>
        <taxon>Microbotryomycetes</taxon>
        <taxon>Microbotryales</taxon>
        <taxon>Microbotryaceae</taxon>
        <taxon>Microbotryum</taxon>
    </lineage>
</organism>
<evidence type="ECO:0000256" key="2">
    <source>
        <dbReference type="ARBA" id="ARBA00022737"/>
    </source>
</evidence>
<dbReference type="InterPro" id="IPR020472">
    <property type="entry name" value="WD40_PAC1"/>
</dbReference>
<dbReference type="InterPro" id="IPR001680">
    <property type="entry name" value="WD40_rpt"/>
</dbReference>
<accession>A0A2X0LPU8</accession>
<dbReference type="Proteomes" id="UP000249723">
    <property type="component" value="Unassembled WGS sequence"/>
</dbReference>
<keyword evidence="2" id="KW-0677">Repeat</keyword>
<dbReference type="PANTHER" id="PTHR19848:SF8">
    <property type="entry name" value="F-BOX AND WD REPEAT DOMAIN CONTAINING 7"/>
    <property type="match status" value="1"/>
</dbReference>
<sequence>MSATYLLAHVSAAAKEPYRSLPSTPTPNLDSDTSAEDKGHSDAIWCTKWARLESGESLVITAGADHEIRTWNPSNGAKPTTVIKPKQSLGIVGLDVERDSSRRRSSSYFITNTLDSVLTRWTLDGEQQARKELGPGQCSSELVRVPTAADPASSLLSAAESWGVTIHPSAPNVATAGNEGKVRILSAAIDDFGTELVQMDAQGSFGSAIQYSQDGRYLAVGSETGYITLFDAQTGSLVATFPGQPSSESLIFSAPVSRLTRTFPTAHASPIRCITFTSSLLISASDDHRLNIFDLRSLASPTATNATFSRRGQVASLGGHEGWVTCCAARNDRLLASGSSDGTIKLWDLANLAGGTGAVGTLRDHQADVWSLDWMPEDVSKATEGLGGAAAGMSGGQLVSGGEDAALRWWRGGG</sequence>
<dbReference type="PROSITE" id="PS00678">
    <property type="entry name" value="WD_REPEATS_1"/>
    <property type="match status" value="1"/>
</dbReference>
<dbReference type="AlphaFoldDB" id="A0A2X0LPU8"/>
<keyword evidence="7" id="KW-1185">Reference proteome</keyword>
<dbReference type="InterPro" id="IPR036322">
    <property type="entry name" value="WD40_repeat_dom_sf"/>
</dbReference>
<reference evidence="7" key="1">
    <citation type="submission" date="2016-10" db="EMBL/GenBank/DDBJ databases">
        <authorList>
            <person name="Jeantristanb JTB J.-T."/>
            <person name="Ricardo R."/>
        </authorList>
    </citation>
    <scope>NUCLEOTIDE SEQUENCE [LARGE SCALE GENOMIC DNA]</scope>
</reference>
<dbReference type="Pfam" id="PF12894">
    <property type="entry name" value="ANAPC4_WD40"/>
    <property type="match status" value="1"/>
</dbReference>
<dbReference type="Pfam" id="PF00400">
    <property type="entry name" value="WD40"/>
    <property type="match status" value="2"/>
</dbReference>
<dbReference type="SMART" id="SM00320">
    <property type="entry name" value="WD40"/>
    <property type="match status" value="6"/>
</dbReference>
<evidence type="ECO:0000256" key="4">
    <source>
        <dbReference type="SAM" id="MobiDB-lite"/>
    </source>
</evidence>
<dbReference type="PANTHER" id="PTHR19848">
    <property type="entry name" value="WD40 REPEAT PROTEIN"/>
    <property type="match status" value="1"/>
</dbReference>
<dbReference type="EMBL" id="FMWP01000017">
    <property type="protein sequence ID" value="SCZ91935.1"/>
    <property type="molecule type" value="Genomic_DNA"/>
</dbReference>
<dbReference type="InterPro" id="IPR015943">
    <property type="entry name" value="WD40/YVTN_repeat-like_dom_sf"/>
</dbReference>
<dbReference type="SUPFAM" id="SSF50978">
    <property type="entry name" value="WD40 repeat-like"/>
    <property type="match status" value="1"/>
</dbReference>
<dbReference type="Gene3D" id="2.130.10.10">
    <property type="entry name" value="YVTN repeat-like/Quinoprotein amine dehydrogenase"/>
    <property type="match status" value="2"/>
</dbReference>
<feature type="domain" description="Anaphase-promoting complex subunit 4-like WD40" evidence="5">
    <location>
        <begin position="207"/>
        <end position="247"/>
    </location>
</feature>
<evidence type="ECO:0000259" key="5">
    <source>
        <dbReference type="Pfam" id="PF12894"/>
    </source>
</evidence>
<dbReference type="PROSITE" id="PS50082">
    <property type="entry name" value="WD_REPEATS_2"/>
    <property type="match status" value="2"/>
</dbReference>
<evidence type="ECO:0000313" key="6">
    <source>
        <dbReference type="EMBL" id="SCZ91935.1"/>
    </source>
</evidence>
<feature type="repeat" description="WD" evidence="3">
    <location>
        <begin position="317"/>
        <end position="349"/>
    </location>
</feature>
<proteinExistence type="predicted"/>
<gene>
    <name evidence="6" type="ORF">BZ3500_MVSOF-1268-A1-R1_CHR5-3G08230</name>
</gene>
<dbReference type="PROSITE" id="PS50294">
    <property type="entry name" value="WD_REPEATS_REGION"/>
    <property type="match status" value="1"/>
</dbReference>
<evidence type="ECO:0000256" key="3">
    <source>
        <dbReference type="PROSITE-ProRule" id="PRU00221"/>
    </source>
</evidence>
<feature type="region of interest" description="Disordered" evidence="4">
    <location>
        <begin position="18"/>
        <end position="38"/>
    </location>
</feature>
<dbReference type="OrthoDB" id="538223at2759"/>
<dbReference type="PRINTS" id="PR00320">
    <property type="entry name" value="GPROTEINBRPT"/>
</dbReference>
<dbReference type="InterPro" id="IPR024977">
    <property type="entry name" value="Apc4-like_WD40_dom"/>
</dbReference>
<protein>
    <submittedName>
        <fullName evidence="6">BZ3500_MvSof-1268-A1-R1_Chr5-3g08230 protein</fullName>
    </submittedName>
</protein>
<keyword evidence="1 3" id="KW-0853">WD repeat</keyword>
<dbReference type="InterPro" id="IPR019775">
    <property type="entry name" value="WD40_repeat_CS"/>
</dbReference>
<evidence type="ECO:0000313" key="7">
    <source>
        <dbReference type="Proteomes" id="UP000249723"/>
    </source>
</evidence>
<name>A0A2X0LPU8_9BASI</name>
<evidence type="ECO:0000256" key="1">
    <source>
        <dbReference type="ARBA" id="ARBA00022574"/>
    </source>
</evidence>
<dbReference type="STRING" id="289078.A0A2X0LPU8"/>
<feature type="repeat" description="WD" evidence="3">
    <location>
        <begin position="37"/>
        <end position="81"/>
    </location>
</feature>
<feature type="compositionally biased region" description="Polar residues" evidence="4">
    <location>
        <begin position="21"/>
        <end position="32"/>
    </location>
</feature>